<evidence type="ECO:0000313" key="3">
    <source>
        <dbReference type="Proteomes" id="UP000254554"/>
    </source>
</evidence>
<sequence length="403" mass="45662">MKSKFFTGQLSKHAHGGQGRRNEFRKNQFTRKVLDFVEHKWHEGANPSIPKYFQSLKIITSTRFDIFPNIASGIENKGKGRSIYRGMSLTELIDVLRNTKFLCPPKQKQDHYDIAEHVIANNSSRYLGFTPELLVGTTYASMSSIIPSNGAIIDTNVPPFFINPKELVGTHPELFERYAKRKERDDIAVESRSGFTGIDNVMEIAARNSEITMIRNFGKTYVGLGMQDIKTIHLLTVPGQILWKWTSIKTPLHEISFENPEYKPRVCAIKTGFVAHDNYLAEEFELVNRRNIDMGLIPPEGRVITLREAKKIARSGLLDALNDAFECDETYVFSHVPSSIPVNDIEGIIEYIRETIEALPNVKPVNEGPLIEEITDEEPQQKSDTGPVIEEITEEEPKGPKTM</sequence>
<reference evidence="2 3" key="1">
    <citation type="submission" date="2018-06" db="EMBL/GenBank/DDBJ databases">
        <authorList>
            <consortium name="Pathogen Informatics"/>
            <person name="Doyle S."/>
        </authorList>
    </citation>
    <scope>NUCLEOTIDE SEQUENCE [LARGE SCALE GENOMIC DNA]</scope>
    <source>
        <strain evidence="2 3">NCTC11370</strain>
    </source>
</reference>
<feature type="compositionally biased region" description="Polar residues" evidence="1">
    <location>
        <begin position="1"/>
        <end position="10"/>
    </location>
</feature>
<name>A0A377GAN5_9GAMM</name>
<feature type="region of interest" description="Disordered" evidence="1">
    <location>
        <begin position="372"/>
        <end position="403"/>
    </location>
</feature>
<evidence type="ECO:0000313" key="2">
    <source>
        <dbReference type="EMBL" id="STO21398.1"/>
    </source>
</evidence>
<accession>A0A377GAN5</accession>
<evidence type="ECO:0000256" key="1">
    <source>
        <dbReference type="SAM" id="MobiDB-lite"/>
    </source>
</evidence>
<dbReference type="Proteomes" id="UP000254554">
    <property type="component" value="Unassembled WGS sequence"/>
</dbReference>
<dbReference type="EMBL" id="UGGT01000001">
    <property type="protein sequence ID" value="STO21398.1"/>
    <property type="molecule type" value="Genomic_DNA"/>
</dbReference>
<keyword evidence="3" id="KW-1185">Reference proteome</keyword>
<dbReference type="GeneID" id="93291964"/>
<dbReference type="AlphaFoldDB" id="A0A377GAN5"/>
<feature type="region of interest" description="Disordered" evidence="1">
    <location>
        <begin position="1"/>
        <end position="20"/>
    </location>
</feature>
<protein>
    <submittedName>
        <fullName evidence="2">Uncharacterized protein</fullName>
    </submittedName>
</protein>
<dbReference type="OrthoDB" id="5651981at2"/>
<dbReference type="RefSeq" id="WP_010653674.1">
    <property type="nucleotide sequence ID" value="NZ_JAPHOO010000001.1"/>
</dbReference>
<gene>
    <name evidence="2" type="ORF">NCTC11370_01465</name>
</gene>
<organism evidence="2 3">
    <name type="scientific">Fluoribacter dumoffii</name>
    <dbReference type="NCBI Taxonomy" id="463"/>
    <lineage>
        <taxon>Bacteria</taxon>
        <taxon>Pseudomonadati</taxon>
        <taxon>Pseudomonadota</taxon>
        <taxon>Gammaproteobacteria</taxon>
        <taxon>Legionellales</taxon>
        <taxon>Legionellaceae</taxon>
        <taxon>Fluoribacter</taxon>
    </lineage>
</organism>
<proteinExistence type="predicted"/>